<evidence type="ECO:0000256" key="4">
    <source>
        <dbReference type="ARBA" id="ARBA00022525"/>
    </source>
</evidence>
<dbReference type="InterPro" id="IPR000743">
    <property type="entry name" value="Glyco_hydro_28"/>
</dbReference>
<dbReference type="InterPro" id="IPR006626">
    <property type="entry name" value="PbH1"/>
</dbReference>
<feature type="compositionally biased region" description="Pro residues" evidence="10">
    <location>
        <begin position="432"/>
        <end position="449"/>
    </location>
</feature>
<keyword evidence="12" id="KW-1185">Reference proteome</keyword>
<protein>
    <recommendedName>
        <fullName evidence="13">Polygalacturonase</fullName>
    </recommendedName>
</protein>
<reference evidence="11" key="1">
    <citation type="submission" date="2018-11" db="EMBL/GenBank/DDBJ databases">
        <authorList>
            <person name="Grassa J C."/>
        </authorList>
    </citation>
    <scope>NUCLEOTIDE SEQUENCE [LARGE SCALE GENOMIC DNA]</scope>
</reference>
<keyword evidence="3" id="KW-0134">Cell wall</keyword>
<accession>A0A803QX97</accession>
<dbReference type="EMBL" id="UZAU01000247">
    <property type="status" value="NOT_ANNOTATED_CDS"/>
    <property type="molecule type" value="Genomic_DNA"/>
</dbReference>
<evidence type="ECO:0000256" key="2">
    <source>
        <dbReference type="ARBA" id="ARBA00008834"/>
    </source>
</evidence>
<keyword evidence="5 9" id="KW-0378">Hydrolase</keyword>
<feature type="active site" evidence="8">
    <location>
        <position position="689"/>
    </location>
</feature>
<dbReference type="InterPro" id="IPR011050">
    <property type="entry name" value="Pectin_lyase_fold/virulence"/>
</dbReference>
<evidence type="ECO:0000256" key="7">
    <source>
        <dbReference type="ARBA" id="ARBA00023316"/>
    </source>
</evidence>
<reference evidence="11" key="2">
    <citation type="submission" date="2021-03" db="UniProtKB">
        <authorList>
            <consortium name="EnsemblPlants"/>
        </authorList>
    </citation>
    <scope>IDENTIFICATION</scope>
</reference>
<dbReference type="Gramene" id="novel_model_2522_5bd9a17a">
    <property type="protein sequence ID" value="cds.novel_model_2522_5bd9a17a"/>
    <property type="gene ID" value="novel_gene_1361_5bd9a17a"/>
</dbReference>
<evidence type="ECO:0000256" key="1">
    <source>
        <dbReference type="ARBA" id="ARBA00004191"/>
    </source>
</evidence>
<evidence type="ECO:0000313" key="11">
    <source>
        <dbReference type="EnsemblPlants" id="cds.novel_model_2522_5bd9a17a"/>
    </source>
</evidence>
<dbReference type="PROSITE" id="PS00502">
    <property type="entry name" value="POLYGALACTURONASE"/>
    <property type="match status" value="1"/>
</dbReference>
<dbReference type="Proteomes" id="UP000596661">
    <property type="component" value="Chromosome 3"/>
</dbReference>
<comment type="subcellular location">
    <subcellularLocation>
        <location evidence="1">Secreted</location>
        <location evidence="1">Cell wall</location>
    </subcellularLocation>
</comment>
<evidence type="ECO:0000313" key="12">
    <source>
        <dbReference type="Proteomes" id="UP000596661"/>
    </source>
</evidence>
<keyword evidence="6 9" id="KW-0326">Glycosidase</keyword>
<dbReference type="GO" id="GO:0004650">
    <property type="term" value="F:polygalacturonase activity"/>
    <property type="evidence" value="ECO:0007669"/>
    <property type="project" value="InterPro"/>
</dbReference>
<keyword evidence="4" id="KW-0964">Secreted</keyword>
<keyword evidence="7" id="KW-0961">Cell wall biogenesis/degradation</keyword>
<organism evidence="11 12">
    <name type="scientific">Cannabis sativa</name>
    <name type="common">Hemp</name>
    <name type="synonym">Marijuana</name>
    <dbReference type="NCBI Taxonomy" id="3483"/>
    <lineage>
        <taxon>Eukaryota</taxon>
        <taxon>Viridiplantae</taxon>
        <taxon>Streptophyta</taxon>
        <taxon>Embryophyta</taxon>
        <taxon>Tracheophyta</taxon>
        <taxon>Spermatophyta</taxon>
        <taxon>Magnoliopsida</taxon>
        <taxon>eudicotyledons</taxon>
        <taxon>Gunneridae</taxon>
        <taxon>Pentapetalae</taxon>
        <taxon>rosids</taxon>
        <taxon>fabids</taxon>
        <taxon>Rosales</taxon>
        <taxon>Cannabaceae</taxon>
        <taxon>Cannabis</taxon>
    </lineage>
</organism>
<feature type="region of interest" description="Disordered" evidence="10">
    <location>
        <begin position="418"/>
        <end position="483"/>
    </location>
</feature>
<evidence type="ECO:0000256" key="6">
    <source>
        <dbReference type="ARBA" id="ARBA00023295"/>
    </source>
</evidence>
<evidence type="ECO:0000256" key="9">
    <source>
        <dbReference type="RuleBase" id="RU361169"/>
    </source>
</evidence>
<dbReference type="InterPro" id="IPR012334">
    <property type="entry name" value="Pectin_lyas_fold"/>
</dbReference>
<name>A0A803QX97_CANSA</name>
<dbReference type="AlphaFoldDB" id="A0A803QX97"/>
<sequence>MAEEETTGDCDCAWQRRSAQSDENQLHPIPFCLGRTTTSTTTYVVENFNPNNNKSVINYTYDTQAFTRAWQKACSTKGRVILVVPKEKKYHLKPIKFGGPCQFEQLNFEILGTIVASNEQSDYGEYGSRWLIFDNVKNLLVQGGGTLDGYGDIWWNKPCKMNKSQLCKQAPTAITFHNCENLVVRNLKVRNAQQTHISFNHCRNVKASHLTISASENSPSTNGIYVSHTEDINISHSVIGTGADCISIKSGTKKVRASDITCGPGYGISIGDLGSGNSEAHVTDVIVDRANFYETKFGVRIKTVQGGSGSASNIRFKNIQMNNVENPIVIEQNYCDQSKKLCKQQGSSSAVQVSKVSFENIKGTSVTKEAIKLDCSESFPCKDIKMENVHFTYYKNQGHTKAVCQNVEFTRFRDVIPSCDSDTIDHQKPQPQTQPKPQPKPQPQPPQPKPKPKPRSQPNKPRPVPVQKRGVINVDDFGAKGRGQDDTMAFEKAWQKACSSNVPIVLVVPSQNTYLVKPIVFRGPCKSKVTVQIDGTIEAPSDPSDYNGHESNWLMFENINDLVVQGGGTINGNGNSWWKLSCNIDTSLPCKPAPTGLTFSNCNNLVVRDLHVKDCQQMQVMFVNCNTVMAFNLTVTAPGDSPNTDGIHVTRCVNMDISNSVIGTGDDCISIVSGSRNVTATDITCGPGHGISIGSLGAGHAEAHVSDIFVRRAKFYETTNGVRIKTWQGGKGDEI</sequence>
<proteinExistence type="inferred from homology"/>
<dbReference type="GO" id="GO:0071555">
    <property type="term" value="P:cell wall organization"/>
    <property type="evidence" value="ECO:0007669"/>
    <property type="project" value="UniProtKB-KW"/>
</dbReference>
<evidence type="ECO:0000256" key="5">
    <source>
        <dbReference type="ARBA" id="ARBA00022801"/>
    </source>
</evidence>
<evidence type="ECO:0000256" key="3">
    <source>
        <dbReference type="ARBA" id="ARBA00022512"/>
    </source>
</evidence>
<evidence type="ECO:0008006" key="13">
    <source>
        <dbReference type="Google" id="ProtNLM"/>
    </source>
</evidence>
<evidence type="ECO:0000256" key="10">
    <source>
        <dbReference type="SAM" id="MobiDB-lite"/>
    </source>
</evidence>
<dbReference type="OMA" id="WINITNV"/>
<dbReference type="EnsemblPlants" id="novel_model_2522_5bd9a17a">
    <property type="protein sequence ID" value="cds.novel_model_2522_5bd9a17a"/>
    <property type="gene ID" value="novel_gene_1361_5bd9a17a"/>
</dbReference>
<dbReference type="SMART" id="SM00710">
    <property type="entry name" value="PbH1"/>
    <property type="match status" value="8"/>
</dbReference>
<dbReference type="Gene3D" id="2.160.20.10">
    <property type="entry name" value="Single-stranded right-handed beta-helix, Pectin lyase-like"/>
    <property type="match status" value="2"/>
</dbReference>
<dbReference type="SUPFAM" id="SSF51126">
    <property type="entry name" value="Pectin lyase-like"/>
    <property type="match status" value="2"/>
</dbReference>
<dbReference type="GO" id="GO:0005975">
    <property type="term" value="P:carbohydrate metabolic process"/>
    <property type="evidence" value="ECO:0007669"/>
    <property type="project" value="InterPro"/>
</dbReference>
<evidence type="ECO:0000256" key="8">
    <source>
        <dbReference type="PROSITE-ProRule" id="PRU10052"/>
    </source>
</evidence>
<dbReference type="Pfam" id="PF00295">
    <property type="entry name" value="Glyco_hydro_28"/>
    <property type="match status" value="2"/>
</dbReference>
<dbReference type="PANTHER" id="PTHR31375">
    <property type="match status" value="1"/>
</dbReference>
<comment type="similarity">
    <text evidence="2 9">Belongs to the glycosyl hydrolase 28 family.</text>
</comment>